<name>A0A3P9P470_POERE</name>
<evidence type="ECO:0000313" key="2">
    <source>
        <dbReference type="Proteomes" id="UP000242638"/>
    </source>
</evidence>
<dbReference type="AlphaFoldDB" id="A0A3P9P470"/>
<reference evidence="1" key="2">
    <citation type="submission" date="2025-08" db="UniProtKB">
        <authorList>
            <consortium name="Ensembl"/>
        </authorList>
    </citation>
    <scope>IDENTIFICATION</scope>
    <source>
        <strain evidence="1">Guanapo</strain>
    </source>
</reference>
<evidence type="ECO:0000313" key="1">
    <source>
        <dbReference type="Ensembl" id="ENSPREP00000016610.1"/>
    </source>
</evidence>
<dbReference type="Proteomes" id="UP000242638">
    <property type="component" value="Unassembled WGS sequence"/>
</dbReference>
<proteinExistence type="predicted"/>
<dbReference type="Ensembl" id="ENSPRET00000016790.1">
    <property type="protein sequence ID" value="ENSPREP00000016610.1"/>
    <property type="gene ID" value="ENSPREG00000011244.1"/>
</dbReference>
<reference evidence="1" key="3">
    <citation type="submission" date="2025-09" db="UniProtKB">
        <authorList>
            <consortium name="Ensembl"/>
        </authorList>
    </citation>
    <scope>IDENTIFICATION</scope>
    <source>
        <strain evidence="1">Guanapo</strain>
    </source>
</reference>
<accession>A0A3P9P470</accession>
<protein>
    <submittedName>
        <fullName evidence="1">Uncharacterized protein</fullName>
    </submittedName>
</protein>
<keyword evidence="2" id="KW-1185">Reference proteome</keyword>
<sequence>GMIPLPKHHKVNVTEEIKHANISYLKAVLFKHKCNQSLLCLVIIHFKHYVKLALIYKQRSKPQTYESKYSSNSLISNWFFIYLLL</sequence>
<organism evidence="1 2">
    <name type="scientific">Poecilia reticulata</name>
    <name type="common">Guppy</name>
    <name type="synonym">Acanthophacelus reticulatus</name>
    <dbReference type="NCBI Taxonomy" id="8081"/>
    <lineage>
        <taxon>Eukaryota</taxon>
        <taxon>Metazoa</taxon>
        <taxon>Chordata</taxon>
        <taxon>Craniata</taxon>
        <taxon>Vertebrata</taxon>
        <taxon>Euteleostomi</taxon>
        <taxon>Actinopterygii</taxon>
        <taxon>Neopterygii</taxon>
        <taxon>Teleostei</taxon>
        <taxon>Neoteleostei</taxon>
        <taxon>Acanthomorphata</taxon>
        <taxon>Ovalentaria</taxon>
        <taxon>Atherinomorphae</taxon>
        <taxon>Cyprinodontiformes</taxon>
        <taxon>Poeciliidae</taxon>
        <taxon>Poeciliinae</taxon>
        <taxon>Poecilia</taxon>
    </lineage>
</organism>
<reference evidence="2" key="1">
    <citation type="submission" date="2013-11" db="EMBL/GenBank/DDBJ databases">
        <title>The genomic landscape of the Guanapo guppy.</title>
        <authorList>
            <person name="Kuenstner A."/>
            <person name="Dreyer C."/>
        </authorList>
    </citation>
    <scope>NUCLEOTIDE SEQUENCE</scope>
    <source>
        <strain evidence="2">Guanapo</strain>
    </source>
</reference>